<evidence type="ECO:0000313" key="3">
    <source>
        <dbReference type="Proteomes" id="UP000054350"/>
    </source>
</evidence>
<dbReference type="VEuPathDB" id="FungiDB:AMAG_15136"/>
<feature type="compositionally biased region" description="Basic and acidic residues" evidence="1">
    <location>
        <begin position="13"/>
        <end position="34"/>
    </location>
</feature>
<sequence>MPRQGRGPAPPLRDSEDLMKDLDDRVSDSEDRMSDLSNLVDDSDDLMEDLDDRVSDNYAAEITHDALAQHGPAGLLPAIQAPSHTFAATSAPYYTFPMTATTIDASPAMTAPNNAFPAISMPTWYPMAASAASNTTSSTALQFAGIHTSAGPAGYEGILSMPPQVAPSMSIGPDAPATNASNAHGAIPQPIPTQTPASANSDPVAVTKLLTEFFNQLLVTLLALVASSGLSAAALLAALSSKVPPTTYVPVAAAKLMDKTRSDPRNHSALDENRSTMTKWITIVKEMPSLKRKHDQEAASACEITLSVLLEGPDKKPLAPAPLGNCLLSLTYVVDVYRPDEGGNMRPMDGNRKPESTTEYKLPVLAVAPVVELPVAIPRLKPVTGKKQVHVVLAVKLLSEGGEPVDVMGLPIDVLCESYRNNKRHNQATPDDKDVVSQMGDGTAPSPTAPAANPALADISESEVKDLCGAIERLDPVVQIMDTLQTRRAAAHMARVNVLKAAFRTHLTVGIPGAAAARPDVAWTAEHLGRVVAWVHNEDPAGPSVWTDTTILPLDFVAYQCHDPAWLRAIFDPPLATPTMQAAHTAALCTALKLPAADKWLPMHRAVFDGNVEFLIHAARIDTDHAIVALPGGFAGKTFLHLMAGRDDAAPVLRRLFADADFLPRDVWKKLLEAEDSYRVTPLYAALYKVQVCGRVAVSANVAALDKMEVAVGLQGVGVGEGEEGAAAPSI</sequence>
<evidence type="ECO:0000313" key="2">
    <source>
        <dbReference type="EMBL" id="KNE70164.1"/>
    </source>
</evidence>
<evidence type="ECO:0000256" key="1">
    <source>
        <dbReference type="SAM" id="MobiDB-lite"/>
    </source>
</evidence>
<protein>
    <submittedName>
        <fullName evidence="2">Uncharacterized protein</fullName>
    </submittedName>
</protein>
<keyword evidence="3" id="KW-1185">Reference proteome</keyword>
<gene>
    <name evidence="2" type="ORF">AMAG_15136</name>
</gene>
<dbReference type="AlphaFoldDB" id="A0A0L0T6I7"/>
<dbReference type="EMBL" id="GG745364">
    <property type="protein sequence ID" value="KNE70164.1"/>
    <property type="molecule type" value="Genomic_DNA"/>
</dbReference>
<feature type="region of interest" description="Disordered" evidence="1">
    <location>
        <begin position="424"/>
        <end position="453"/>
    </location>
</feature>
<accession>A0A0L0T6I7</accession>
<reference evidence="2 3" key="1">
    <citation type="submission" date="2009-11" db="EMBL/GenBank/DDBJ databases">
        <title>Annotation of Allomyces macrogynus ATCC 38327.</title>
        <authorList>
            <consortium name="The Broad Institute Genome Sequencing Platform"/>
            <person name="Russ C."/>
            <person name="Cuomo C."/>
            <person name="Burger G."/>
            <person name="Gray M.W."/>
            <person name="Holland P.W.H."/>
            <person name="King N."/>
            <person name="Lang F.B.F."/>
            <person name="Roger A.J."/>
            <person name="Ruiz-Trillo I."/>
            <person name="Young S.K."/>
            <person name="Zeng Q."/>
            <person name="Gargeya S."/>
            <person name="Fitzgerald M."/>
            <person name="Haas B."/>
            <person name="Abouelleil A."/>
            <person name="Alvarado L."/>
            <person name="Arachchi H.M."/>
            <person name="Berlin A."/>
            <person name="Chapman S.B."/>
            <person name="Gearin G."/>
            <person name="Goldberg J."/>
            <person name="Griggs A."/>
            <person name="Gujja S."/>
            <person name="Hansen M."/>
            <person name="Heiman D."/>
            <person name="Howarth C."/>
            <person name="Larimer J."/>
            <person name="Lui A."/>
            <person name="MacDonald P.J.P."/>
            <person name="McCowen C."/>
            <person name="Montmayeur A."/>
            <person name="Murphy C."/>
            <person name="Neiman D."/>
            <person name="Pearson M."/>
            <person name="Priest M."/>
            <person name="Roberts A."/>
            <person name="Saif S."/>
            <person name="Shea T."/>
            <person name="Sisk P."/>
            <person name="Stolte C."/>
            <person name="Sykes S."/>
            <person name="Wortman J."/>
            <person name="Nusbaum C."/>
            <person name="Birren B."/>
        </authorList>
    </citation>
    <scope>NUCLEOTIDE SEQUENCE [LARGE SCALE GENOMIC DNA]</scope>
    <source>
        <strain evidence="2 3">ATCC 38327</strain>
    </source>
</reference>
<dbReference type="Proteomes" id="UP000054350">
    <property type="component" value="Unassembled WGS sequence"/>
</dbReference>
<proteinExistence type="predicted"/>
<organism evidence="2 3">
    <name type="scientific">Allomyces macrogynus (strain ATCC 38327)</name>
    <name type="common">Allomyces javanicus var. macrogynus</name>
    <dbReference type="NCBI Taxonomy" id="578462"/>
    <lineage>
        <taxon>Eukaryota</taxon>
        <taxon>Fungi</taxon>
        <taxon>Fungi incertae sedis</taxon>
        <taxon>Blastocladiomycota</taxon>
        <taxon>Blastocladiomycetes</taxon>
        <taxon>Blastocladiales</taxon>
        <taxon>Blastocladiaceae</taxon>
        <taxon>Allomyces</taxon>
    </lineage>
</organism>
<feature type="region of interest" description="Disordered" evidence="1">
    <location>
        <begin position="1"/>
        <end position="44"/>
    </location>
</feature>
<dbReference type="OrthoDB" id="10461875at2759"/>
<feature type="compositionally biased region" description="Low complexity" evidence="1">
    <location>
        <begin position="444"/>
        <end position="453"/>
    </location>
</feature>
<name>A0A0L0T6I7_ALLM3</name>
<reference evidence="3" key="2">
    <citation type="submission" date="2009-11" db="EMBL/GenBank/DDBJ databases">
        <title>The Genome Sequence of Allomyces macrogynus strain ATCC 38327.</title>
        <authorList>
            <consortium name="The Broad Institute Genome Sequencing Platform"/>
            <person name="Russ C."/>
            <person name="Cuomo C."/>
            <person name="Shea T."/>
            <person name="Young S.K."/>
            <person name="Zeng Q."/>
            <person name="Koehrsen M."/>
            <person name="Haas B."/>
            <person name="Borodovsky M."/>
            <person name="Guigo R."/>
            <person name="Alvarado L."/>
            <person name="Berlin A."/>
            <person name="Borenstein D."/>
            <person name="Chen Z."/>
            <person name="Engels R."/>
            <person name="Freedman E."/>
            <person name="Gellesch M."/>
            <person name="Goldberg J."/>
            <person name="Griggs A."/>
            <person name="Gujja S."/>
            <person name="Heiman D."/>
            <person name="Hepburn T."/>
            <person name="Howarth C."/>
            <person name="Jen D."/>
            <person name="Larson L."/>
            <person name="Lewis B."/>
            <person name="Mehta T."/>
            <person name="Park D."/>
            <person name="Pearson M."/>
            <person name="Roberts A."/>
            <person name="Saif S."/>
            <person name="Shenoy N."/>
            <person name="Sisk P."/>
            <person name="Stolte C."/>
            <person name="Sykes S."/>
            <person name="Walk T."/>
            <person name="White J."/>
            <person name="Yandava C."/>
            <person name="Burger G."/>
            <person name="Gray M.W."/>
            <person name="Holland P.W.H."/>
            <person name="King N."/>
            <person name="Lang F.B.F."/>
            <person name="Roger A.J."/>
            <person name="Ruiz-Trillo I."/>
            <person name="Lander E."/>
            <person name="Nusbaum C."/>
        </authorList>
    </citation>
    <scope>NUCLEOTIDE SEQUENCE [LARGE SCALE GENOMIC DNA]</scope>
    <source>
        <strain evidence="3">ATCC 38327</strain>
    </source>
</reference>
<feature type="region of interest" description="Disordered" evidence="1">
    <location>
        <begin position="174"/>
        <end position="200"/>
    </location>
</feature>